<sequence>MEPIKVTFLGTSGSVPQKDKNFASAVITLSGSNLLFDCPEGNQRQLMKSNVSLMKIKNVFISHMHADHFLGLFGWIATMTLNDRRDKLTIFSPRGGKQKIQRIMKEIIKPSFEIEYKEVKTGIILKEENFSISAFALKHEIACFGFVFREKDKEGEFDRKKAEKLGIPPGPMYSKLIAGKKVKIGKKTFTKKDVMNYNKKRVGRKIVFVSDTRPINTTITKAMGADLLIHESSFLEDHQQNAIDSLHSTAREAANIAKKAKVKQLALFHFSARLDDVKEIQKEAKSVFTNSVVVKDFDEIKL</sequence>
<dbReference type="EC" id="3.1.26.11" evidence="8"/>
<name>A0A8T5GG02_9ARCH</name>
<feature type="binding site" evidence="8">
    <location>
        <position position="269"/>
    </location>
    <ligand>
        <name>Zn(2+)</name>
        <dbReference type="ChEBI" id="CHEBI:29105"/>
        <label>2</label>
        <note>catalytic</note>
    </ligand>
</feature>
<evidence type="ECO:0000256" key="2">
    <source>
        <dbReference type="ARBA" id="ARBA00022694"/>
    </source>
</evidence>
<dbReference type="SUPFAM" id="SSF56281">
    <property type="entry name" value="Metallo-hydrolase/oxidoreductase"/>
    <property type="match status" value="1"/>
</dbReference>
<dbReference type="PANTHER" id="PTHR46018">
    <property type="entry name" value="ZINC PHOSPHODIESTERASE ELAC PROTEIN 1"/>
    <property type="match status" value="1"/>
</dbReference>
<dbReference type="EMBL" id="JABJNZ010000057">
    <property type="protein sequence ID" value="MBT4870750.1"/>
    <property type="molecule type" value="Genomic_DNA"/>
</dbReference>
<accession>A0A8T5GG02</accession>
<protein>
    <recommendedName>
        <fullName evidence="8">Ribonuclease Z</fullName>
        <shortName evidence="8">RNase Z</shortName>
        <ecNumber evidence="8">3.1.26.11</ecNumber>
    </recommendedName>
    <alternativeName>
        <fullName evidence="8">tRNA 3 endonuclease</fullName>
    </alternativeName>
    <alternativeName>
        <fullName evidence="8">tRNase Z</fullName>
    </alternativeName>
</protein>
<evidence type="ECO:0000256" key="8">
    <source>
        <dbReference type="HAMAP-Rule" id="MF_01818"/>
    </source>
</evidence>
<keyword evidence="3 8" id="KW-0540">Nuclease</keyword>
<feature type="binding site" evidence="8">
    <location>
        <position position="63"/>
    </location>
    <ligand>
        <name>Zn(2+)</name>
        <dbReference type="ChEBI" id="CHEBI:29105"/>
        <label>1</label>
        <note>catalytic</note>
    </ligand>
</feature>
<dbReference type="GO" id="GO:0042781">
    <property type="term" value="F:3'-tRNA processing endoribonuclease activity"/>
    <property type="evidence" value="ECO:0007669"/>
    <property type="project" value="UniProtKB-UniRule"/>
</dbReference>
<comment type="function">
    <text evidence="8">Zinc phosphodiesterase, which displays some tRNA 3'-processing endonuclease activity. Probably involved in tRNA maturation, by removing a 3'-trailer from precursor tRNA.</text>
</comment>
<comment type="catalytic activity">
    <reaction evidence="8">
        <text>Endonucleolytic cleavage of RNA, removing extra 3' nucleotides from tRNA precursor, generating 3' termini of tRNAs. A 3'-hydroxy group is left at the tRNA terminus and a 5'-phosphoryl group is left at the trailer molecule.</text>
        <dbReference type="EC" id="3.1.26.11"/>
    </reaction>
</comment>
<evidence type="ECO:0000256" key="4">
    <source>
        <dbReference type="ARBA" id="ARBA00022723"/>
    </source>
</evidence>
<evidence type="ECO:0000256" key="6">
    <source>
        <dbReference type="ARBA" id="ARBA00022801"/>
    </source>
</evidence>
<comment type="caution">
    <text evidence="9">The sequence shown here is derived from an EMBL/GenBank/DDBJ whole genome shotgun (WGS) entry which is preliminary data.</text>
</comment>
<comment type="similarity">
    <text evidence="8">Belongs to the RNase Z family.</text>
</comment>
<dbReference type="CDD" id="cd07717">
    <property type="entry name" value="RNaseZ_ZiPD-like_MBL-fold"/>
    <property type="match status" value="1"/>
</dbReference>
<dbReference type="AlphaFoldDB" id="A0A8T5GG02"/>
<dbReference type="Pfam" id="PF23023">
    <property type="entry name" value="Anti-Pycsar_Apyc1"/>
    <property type="match status" value="1"/>
</dbReference>
<keyword evidence="4 8" id="KW-0479">Metal-binding</keyword>
<feature type="binding site" evidence="8">
    <location>
        <position position="211"/>
    </location>
    <ligand>
        <name>Zn(2+)</name>
        <dbReference type="ChEBI" id="CHEBI:29105"/>
        <label>1</label>
        <note>catalytic</note>
    </ligand>
</feature>
<dbReference type="InterPro" id="IPR013471">
    <property type="entry name" value="RNase_Z/BN"/>
</dbReference>
<feature type="active site" description="Proton acceptor" evidence="8">
    <location>
        <position position="67"/>
    </location>
</feature>
<feature type="binding site" evidence="8">
    <location>
        <position position="211"/>
    </location>
    <ligand>
        <name>Zn(2+)</name>
        <dbReference type="ChEBI" id="CHEBI:29105"/>
        <label>2</label>
        <note>catalytic</note>
    </ligand>
</feature>
<keyword evidence="7 8" id="KW-0862">Zinc</keyword>
<keyword evidence="5 8" id="KW-0255">Endonuclease</keyword>
<evidence type="ECO:0000256" key="1">
    <source>
        <dbReference type="ARBA" id="ARBA00011738"/>
    </source>
</evidence>
<evidence type="ECO:0000256" key="5">
    <source>
        <dbReference type="ARBA" id="ARBA00022759"/>
    </source>
</evidence>
<evidence type="ECO:0000256" key="3">
    <source>
        <dbReference type="ARBA" id="ARBA00022722"/>
    </source>
</evidence>
<feature type="binding site" evidence="8">
    <location>
        <position position="67"/>
    </location>
    <ligand>
        <name>Zn(2+)</name>
        <dbReference type="ChEBI" id="CHEBI:29105"/>
        <label>2</label>
        <note>catalytic</note>
    </ligand>
</feature>
<evidence type="ECO:0000313" key="9">
    <source>
        <dbReference type="EMBL" id="MBT4870750.1"/>
    </source>
</evidence>
<dbReference type="Gene3D" id="3.60.15.10">
    <property type="entry name" value="Ribonuclease Z/Hydroxyacylglutathione hydrolase-like"/>
    <property type="match status" value="1"/>
</dbReference>
<gene>
    <name evidence="8" type="primary">rnz</name>
    <name evidence="9" type="ORF">HON47_04200</name>
</gene>
<comment type="subunit">
    <text evidence="1 8">Homodimer.</text>
</comment>
<feature type="binding site" evidence="8">
    <location>
        <position position="68"/>
    </location>
    <ligand>
        <name>Zn(2+)</name>
        <dbReference type="ChEBI" id="CHEBI:29105"/>
        <label>2</label>
        <note>catalytic</note>
    </ligand>
</feature>
<dbReference type="PANTHER" id="PTHR46018:SF2">
    <property type="entry name" value="ZINC PHOSPHODIESTERASE ELAC PROTEIN 1"/>
    <property type="match status" value="1"/>
</dbReference>
<feature type="binding site" evidence="8">
    <location>
        <position position="65"/>
    </location>
    <ligand>
        <name>Zn(2+)</name>
        <dbReference type="ChEBI" id="CHEBI:29105"/>
        <label>1</label>
        <note>catalytic</note>
    </ligand>
</feature>
<proteinExistence type="inferred from homology"/>
<comment type="cofactor">
    <cofactor evidence="8">
        <name>Zn(2+)</name>
        <dbReference type="ChEBI" id="CHEBI:29105"/>
    </cofactor>
    <text evidence="8">Binds 2 Zn(2+) ions.</text>
</comment>
<dbReference type="NCBIfam" id="TIGR02651">
    <property type="entry name" value="RNase_Z"/>
    <property type="match status" value="1"/>
</dbReference>
<organism evidence="9 10">
    <name type="scientific">Candidatus Iainarchaeum sp</name>
    <dbReference type="NCBI Taxonomy" id="3101447"/>
    <lineage>
        <taxon>Archaea</taxon>
        <taxon>Candidatus Iainarchaeota</taxon>
        <taxon>Candidatus Iainarchaeia</taxon>
        <taxon>Candidatus Iainarchaeales</taxon>
        <taxon>Candidatus Iainarchaeaceae</taxon>
        <taxon>Candidatus Iainarchaeum</taxon>
    </lineage>
</organism>
<evidence type="ECO:0000256" key="7">
    <source>
        <dbReference type="ARBA" id="ARBA00022833"/>
    </source>
</evidence>
<dbReference type="HAMAP" id="MF_01818">
    <property type="entry name" value="RNase_Z_BN"/>
    <property type="match status" value="1"/>
</dbReference>
<dbReference type="Proteomes" id="UP000722459">
    <property type="component" value="Unassembled WGS sequence"/>
</dbReference>
<dbReference type="NCBIfam" id="NF000801">
    <property type="entry name" value="PRK00055.1-3"/>
    <property type="match status" value="1"/>
</dbReference>
<dbReference type="InterPro" id="IPR036866">
    <property type="entry name" value="RibonucZ/Hydroxyglut_hydro"/>
</dbReference>
<evidence type="ECO:0000313" key="10">
    <source>
        <dbReference type="Proteomes" id="UP000722459"/>
    </source>
</evidence>
<dbReference type="GO" id="GO:0008270">
    <property type="term" value="F:zinc ion binding"/>
    <property type="evidence" value="ECO:0007669"/>
    <property type="project" value="UniProtKB-UniRule"/>
</dbReference>
<reference evidence="9" key="1">
    <citation type="journal article" date="2021" name="ISME J.">
        <title>Mercury methylation by metabolically versatile and cosmopolitan marine bacteria.</title>
        <authorList>
            <person name="Lin H."/>
            <person name="Ascher D.B."/>
            <person name="Myung Y."/>
            <person name="Lamborg C.H."/>
            <person name="Hallam S.J."/>
            <person name="Gionfriddo C.M."/>
            <person name="Holt K.E."/>
            <person name="Moreau J.W."/>
        </authorList>
    </citation>
    <scope>NUCLEOTIDE SEQUENCE</scope>
    <source>
        <strain evidence="9">SI075_bin30</strain>
    </source>
</reference>
<keyword evidence="6 8" id="KW-0378">Hydrolase</keyword>
<keyword evidence="2 8" id="KW-0819">tRNA processing</keyword>
<feature type="binding site" evidence="8">
    <location>
        <position position="139"/>
    </location>
    <ligand>
        <name>Zn(2+)</name>
        <dbReference type="ChEBI" id="CHEBI:29105"/>
        <label>1</label>
        <note>catalytic</note>
    </ligand>
</feature>